<dbReference type="Pfam" id="PF17805">
    <property type="entry name" value="AsnC_trans_reg2"/>
    <property type="match status" value="1"/>
</dbReference>
<reference evidence="8" key="1">
    <citation type="submission" date="2023-08" db="EMBL/GenBank/DDBJ databases">
        <title>Methanolobus mangrovi sp. nov. and Methanolobus sediminis sp. nov, two novel methylotrophic methanogens isolated from mangrove sediments in China.</title>
        <authorList>
            <person name="Zhou J."/>
        </authorList>
    </citation>
    <scope>NUCLEOTIDE SEQUENCE</scope>
    <source>
        <strain evidence="8">FTZ2</strain>
    </source>
</reference>
<comment type="similarity">
    <text evidence="3">Belongs to the Ahb/Nir family.</text>
</comment>
<dbReference type="SUPFAM" id="SSF46785">
    <property type="entry name" value="Winged helix' DNA-binding domain"/>
    <property type="match status" value="1"/>
</dbReference>
<keyword evidence="1" id="KW-0456">Lyase</keyword>
<dbReference type="Gene3D" id="1.10.10.10">
    <property type="entry name" value="Winged helix-like DNA-binding domain superfamily/Winged helix DNA-binding domain"/>
    <property type="match status" value="1"/>
</dbReference>
<dbReference type="KEGG" id="mmav:RE476_00240"/>
<evidence type="ECO:0000256" key="2">
    <source>
        <dbReference type="ARBA" id="ARBA00023444"/>
    </source>
</evidence>
<dbReference type="PANTHER" id="PTHR43413:SF1">
    <property type="entry name" value="SIROHEME DECARBOXYLASE NIRL SUBUNIT"/>
    <property type="match status" value="1"/>
</dbReference>
<dbReference type="InterPro" id="IPR036388">
    <property type="entry name" value="WH-like_DNA-bd_sf"/>
</dbReference>
<proteinExistence type="inferred from homology"/>
<keyword evidence="9" id="KW-1185">Reference proteome</keyword>
<gene>
    <name evidence="8" type="ORF">RE476_00240</name>
</gene>
<sequence>MIVLDETDKKILNTIQLDFPMETEPFQALGNELGINEDELIQRLERLHDEGAVRKIGPIINRKGVGGTSTLIAVNVPDEMVDDVAGYINAYHEVSHNYLRPGKYNVWFTVAAPERKRIDIILDELRERTGLEFIDLPTKRLFKIGVKFDIR</sequence>
<dbReference type="Pfam" id="PF22451">
    <property type="entry name" value="NirdL-like_HTH"/>
    <property type="match status" value="1"/>
</dbReference>
<evidence type="ECO:0000256" key="1">
    <source>
        <dbReference type="ARBA" id="ARBA00023239"/>
    </source>
</evidence>
<dbReference type="InterPro" id="IPR036390">
    <property type="entry name" value="WH_DNA-bd_sf"/>
</dbReference>
<comment type="catalytic activity">
    <reaction evidence="5">
        <text>siroheme + 2 H(+) = 12,18-didecarboxysiroheme + 2 CO2</text>
        <dbReference type="Rhea" id="RHEA:19093"/>
        <dbReference type="ChEBI" id="CHEBI:15378"/>
        <dbReference type="ChEBI" id="CHEBI:16526"/>
        <dbReference type="ChEBI" id="CHEBI:60052"/>
        <dbReference type="ChEBI" id="CHEBI:140497"/>
        <dbReference type="EC" id="4.1.1.111"/>
    </reaction>
</comment>
<dbReference type="GeneID" id="84228523"/>
<name>A0AA51UHL0_9EURY</name>
<dbReference type="InterPro" id="IPR053953">
    <property type="entry name" value="NirdL-like_HTH"/>
</dbReference>
<feature type="domain" description="Siroheme decarboxylase AsnC-like ligand binding" evidence="6">
    <location>
        <begin position="66"/>
        <end position="143"/>
    </location>
</feature>
<dbReference type="PANTHER" id="PTHR43413">
    <property type="entry name" value="TRANSCRIPTIONAL REGULATOR, ASNC FAMILY"/>
    <property type="match status" value="1"/>
</dbReference>
<dbReference type="AlphaFoldDB" id="A0AA51UHL0"/>
<dbReference type="EC" id="4.1.1.111" evidence="4"/>
<dbReference type="InterPro" id="IPR040523">
    <property type="entry name" value="AsnC_trans_reg2"/>
</dbReference>
<comment type="pathway">
    <text evidence="2">Porphyrin-containing compound metabolism.</text>
</comment>
<dbReference type="SMART" id="SM00344">
    <property type="entry name" value="HTH_ASNC"/>
    <property type="match status" value="1"/>
</dbReference>
<dbReference type="InterPro" id="IPR019888">
    <property type="entry name" value="Tscrpt_reg_AsnC-like"/>
</dbReference>
<dbReference type="GO" id="GO:0016829">
    <property type="term" value="F:lyase activity"/>
    <property type="evidence" value="ECO:0007669"/>
    <property type="project" value="UniProtKB-KW"/>
</dbReference>
<feature type="domain" description="Siroheme decarboxylase NirL-like HTH" evidence="7">
    <location>
        <begin position="8"/>
        <end position="54"/>
    </location>
</feature>
<evidence type="ECO:0000259" key="7">
    <source>
        <dbReference type="Pfam" id="PF22451"/>
    </source>
</evidence>
<evidence type="ECO:0000313" key="9">
    <source>
        <dbReference type="Proteomes" id="UP001183006"/>
    </source>
</evidence>
<evidence type="ECO:0000259" key="6">
    <source>
        <dbReference type="Pfam" id="PF17805"/>
    </source>
</evidence>
<evidence type="ECO:0000256" key="4">
    <source>
        <dbReference type="ARBA" id="ARBA00023471"/>
    </source>
</evidence>
<dbReference type="RefSeq" id="WP_309308078.1">
    <property type="nucleotide sequence ID" value="NZ_CP133594.1"/>
</dbReference>
<dbReference type="Proteomes" id="UP001183006">
    <property type="component" value="Chromosome"/>
</dbReference>
<evidence type="ECO:0000313" key="8">
    <source>
        <dbReference type="EMBL" id="WMW22282.1"/>
    </source>
</evidence>
<organism evidence="8 9">
    <name type="scientific">Methanolobus mangrovi</name>
    <dbReference type="NCBI Taxonomy" id="3072977"/>
    <lineage>
        <taxon>Archaea</taxon>
        <taxon>Methanobacteriati</taxon>
        <taxon>Methanobacteriota</taxon>
        <taxon>Stenosarchaea group</taxon>
        <taxon>Methanomicrobia</taxon>
        <taxon>Methanosarcinales</taxon>
        <taxon>Methanosarcinaceae</taxon>
        <taxon>Methanolobus</taxon>
    </lineage>
</organism>
<dbReference type="EMBL" id="CP133594">
    <property type="protein sequence ID" value="WMW22282.1"/>
    <property type="molecule type" value="Genomic_DNA"/>
</dbReference>
<accession>A0AA51UHL0</accession>
<protein>
    <recommendedName>
        <fullName evidence="4">siroheme decarboxylase</fullName>
        <ecNumber evidence="4">4.1.1.111</ecNumber>
    </recommendedName>
</protein>
<evidence type="ECO:0000256" key="5">
    <source>
        <dbReference type="ARBA" id="ARBA00048470"/>
    </source>
</evidence>
<dbReference type="InterPro" id="IPR050684">
    <property type="entry name" value="HTH-Siroheme_Decarb"/>
</dbReference>
<dbReference type="Gene3D" id="3.30.70.3460">
    <property type="match status" value="1"/>
</dbReference>
<evidence type="ECO:0000256" key="3">
    <source>
        <dbReference type="ARBA" id="ARBA00023457"/>
    </source>
</evidence>